<dbReference type="EMBL" id="LHXL01000024">
    <property type="protein sequence ID" value="KXA89749.1"/>
    <property type="molecule type" value="Genomic_DNA"/>
</dbReference>
<gene>
    <name evidence="2" type="ORF">AKJ62_02410</name>
</gene>
<feature type="region of interest" description="Disordered" evidence="1">
    <location>
        <begin position="65"/>
        <end position="90"/>
    </location>
</feature>
<reference evidence="2 3" key="1">
    <citation type="journal article" date="2016" name="Sci. Rep.">
        <title>Metabolic traits of an uncultured archaeal lineage -MSBL1- from brine pools of the Red Sea.</title>
        <authorList>
            <person name="Mwirichia R."/>
            <person name="Alam I."/>
            <person name="Rashid M."/>
            <person name="Vinu M."/>
            <person name="Ba-Alawi W."/>
            <person name="Anthony Kamau A."/>
            <person name="Kamanda Ngugi D."/>
            <person name="Goker M."/>
            <person name="Klenk H.P."/>
            <person name="Bajic V."/>
            <person name="Stingl U."/>
        </authorList>
    </citation>
    <scope>NUCLEOTIDE SEQUENCE [LARGE SCALE GENOMIC DNA]</scope>
    <source>
        <strain evidence="2">SCGC-AAA259D14</strain>
    </source>
</reference>
<comment type="caution">
    <text evidence="2">The sequence shown here is derived from an EMBL/GenBank/DDBJ whole genome shotgun (WGS) entry which is preliminary data.</text>
</comment>
<evidence type="ECO:0000313" key="2">
    <source>
        <dbReference type="EMBL" id="KXA89749.1"/>
    </source>
</evidence>
<dbReference type="AlphaFoldDB" id="A0A133U6C4"/>
<accession>A0A133U6C4</accession>
<name>A0A133U6C4_9EURY</name>
<keyword evidence="3" id="KW-1185">Reference proteome</keyword>
<dbReference type="Proteomes" id="UP000070589">
    <property type="component" value="Unassembled WGS sequence"/>
</dbReference>
<evidence type="ECO:0000256" key="1">
    <source>
        <dbReference type="SAM" id="MobiDB-lite"/>
    </source>
</evidence>
<evidence type="ECO:0000313" key="3">
    <source>
        <dbReference type="Proteomes" id="UP000070589"/>
    </source>
</evidence>
<feature type="compositionally biased region" description="Basic and acidic residues" evidence="1">
    <location>
        <begin position="71"/>
        <end position="90"/>
    </location>
</feature>
<protein>
    <submittedName>
        <fullName evidence="2">Uncharacterized protein</fullName>
    </submittedName>
</protein>
<sequence length="90" mass="10825">MTFSKAEREFLEKMSDSDRSYEDVFREYGRNYFNVLRHRIREKAQEMKKDLELFEKIKNSKAMEKAIPSSKIKESEKEDAQKALDELKQV</sequence>
<proteinExistence type="predicted"/>
<organism evidence="2 3">
    <name type="scientific">candidate division MSBL1 archaeon SCGC-AAA259D14</name>
    <dbReference type="NCBI Taxonomy" id="1698261"/>
    <lineage>
        <taxon>Archaea</taxon>
        <taxon>Methanobacteriati</taxon>
        <taxon>Methanobacteriota</taxon>
        <taxon>candidate division MSBL1</taxon>
    </lineage>
</organism>